<dbReference type="GO" id="GO:0008236">
    <property type="term" value="F:serine-type peptidase activity"/>
    <property type="evidence" value="ECO:0007669"/>
    <property type="project" value="InterPro"/>
</dbReference>
<organism evidence="2 3">
    <name type="scientific">Vreelandella nigrificans</name>
    <dbReference type="NCBI Taxonomy" id="2042704"/>
    <lineage>
        <taxon>Bacteria</taxon>
        <taxon>Pseudomonadati</taxon>
        <taxon>Pseudomonadota</taxon>
        <taxon>Gammaproteobacteria</taxon>
        <taxon>Oceanospirillales</taxon>
        <taxon>Halomonadaceae</taxon>
        <taxon>Vreelandella</taxon>
    </lineage>
</organism>
<dbReference type="SUPFAM" id="SSF53474">
    <property type="entry name" value="alpha/beta-Hydrolases"/>
    <property type="match status" value="1"/>
</dbReference>
<dbReference type="InterPro" id="IPR029058">
    <property type="entry name" value="AB_hydrolase_fold"/>
</dbReference>
<dbReference type="AlphaFoldDB" id="A0A2A4HIV3"/>
<gene>
    <name evidence="2" type="ORF">CPA45_12370</name>
</gene>
<dbReference type="OrthoDB" id="9771666at2"/>
<evidence type="ECO:0000259" key="1">
    <source>
        <dbReference type="Pfam" id="PF00326"/>
    </source>
</evidence>
<evidence type="ECO:0000313" key="3">
    <source>
        <dbReference type="Proteomes" id="UP000218677"/>
    </source>
</evidence>
<proteinExistence type="predicted"/>
<feature type="domain" description="Peptidase S9 prolyl oligopeptidase catalytic" evidence="1">
    <location>
        <begin position="139"/>
        <end position="251"/>
    </location>
</feature>
<accession>A0A2A4HIV3</accession>
<dbReference type="Proteomes" id="UP000218677">
    <property type="component" value="Unassembled WGS sequence"/>
</dbReference>
<dbReference type="PANTHER" id="PTHR10824:SF4">
    <property type="entry name" value="ACYL-COENZYME A THIOESTERASE 1-LIKE"/>
    <property type="match status" value="1"/>
</dbReference>
<dbReference type="GO" id="GO:0006631">
    <property type="term" value="P:fatty acid metabolic process"/>
    <property type="evidence" value="ECO:0007669"/>
    <property type="project" value="TreeGrafter"/>
</dbReference>
<dbReference type="PANTHER" id="PTHR10824">
    <property type="entry name" value="ACYL-COENZYME A THIOESTERASE-RELATED"/>
    <property type="match status" value="1"/>
</dbReference>
<comment type="caution">
    <text evidence="2">The sequence shown here is derived from an EMBL/GenBank/DDBJ whole genome shotgun (WGS) entry which is preliminary data.</text>
</comment>
<evidence type="ECO:0000313" key="2">
    <source>
        <dbReference type="EMBL" id="PCF95328.1"/>
    </source>
</evidence>
<name>A0A2A4HIV3_9GAMM</name>
<protein>
    <submittedName>
        <fullName evidence="2">Thioesterase</fullName>
    </submittedName>
</protein>
<dbReference type="RefSeq" id="WP_096651852.1">
    <property type="nucleotide sequence ID" value="NZ_NWUX01000010.1"/>
</dbReference>
<dbReference type="InterPro" id="IPR001375">
    <property type="entry name" value="Peptidase_S9_cat"/>
</dbReference>
<dbReference type="Gene3D" id="3.40.50.1820">
    <property type="entry name" value="alpha/beta hydrolase"/>
    <property type="match status" value="1"/>
</dbReference>
<dbReference type="GO" id="GO:0047617">
    <property type="term" value="F:fatty acyl-CoA hydrolase activity"/>
    <property type="evidence" value="ECO:0007669"/>
    <property type="project" value="TreeGrafter"/>
</dbReference>
<dbReference type="Pfam" id="PF00326">
    <property type="entry name" value="Peptidase_S9"/>
    <property type="match status" value="1"/>
</dbReference>
<dbReference type="EMBL" id="NWUX01000010">
    <property type="protein sequence ID" value="PCF95328.1"/>
    <property type="molecule type" value="Genomic_DNA"/>
</dbReference>
<sequence>MSLNIAQRLLPGWGVTYGPAGDGPFPAVMLLHGSEGAWAGWSHRDAMLFAAHGFLAFPYGYSSGGNAWNAGHIIDYPLDRSVEAFNALRDFQFVDKQVGLYGISRGAEHALLLGSLMAKDAVAGMPDAIAAHSPPDAVCGAFDARGFRDAGDPGWQAWDVSKRAWTWQGSHEGLLPTTPIEIERYPGPLFLSHGMQDRMWSVEMTKRLEKRLYGHGRHPEVHYYEGEDHISSSAGQNIHYQRLLDFFTKSLIKPLSR</sequence>
<dbReference type="GO" id="GO:0006637">
    <property type="term" value="P:acyl-CoA metabolic process"/>
    <property type="evidence" value="ECO:0007669"/>
    <property type="project" value="TreeGrafter"/>
</dbReference>
<dbReference type="GO" id="GO:0006508">
    <property type="term" value="P:proteolysis"/>
    <property type="evidence" value="ECO:0007669"/>
    <property type="project" value="InterPro"/>
</dbReference>
<keyword evidence="3" id="KW-1185">Reference proteome</keyword>
<reference evidence="3" key="1">
    <citation type="submission" date="2017-09" db="EMBL/GenBank/DDBJ databases">
        <authorList>
            <person name="Cho G.-S."/>
            <person name="Oguntoyinbo F.A."/>
            <person name="Cnockaert M."/>
            <person name="Kabisch J."/>
            <person name="Neve H."/>
            <person name="Bockelmann W."/>
            <person name="Wenning M."/>
            <person name="Franz C.M."/>
            <person name="Vandamme P."/>
        </authorList>
    </citation>
    <scope>NUCLEOTIDE SEQUENCE [LARGE SCALE GENOMIC DNA]</scope>
    <source>
        <strain evidence="3">MBT G8648</strain>
    </source>
</reference>